<keyword evidence="1" id="KW-0812">Transmembrane</keyword>
<feature type="transmembrane region" description="Helical" evidence="1">
    <location>
        <begin position="22"/>
        <end position="38"/>
    </location>
</feature>
<dbReference type="EMBL" id="RQZA01000003">
    <property type="protein sequence ID" value="RRD31631.1"/>
    <property type="molecule type" value="Genomic_DNA"/>
</dbReference>
<evidence type="ECO:0008006" key="4">
    <source>
        <dbReference type="Google" id="ProtNLM"/>
    </source>
</evidence>
<protein>
    <recommendedName>
        <fullName evidence="4">GGDEF domain-containing protein</fullName>
    </recommendedName>
</protein>
<keyword evidence="1" id="KW-1133">Transmembrane helix</keyword>
<reference evidence="2 3" key="1">
    <citation type="submission" date="2018-11" db="EMBL/GenBank/DDBJ databases">
        <title>Genomes From Bacteria Associated with the Canine Oral Cavity: a Test Case for Automated Genome-Based Taxonomic Assignment.</title>
        <authorList>
            <person name="Coil D.A."/>
            <person name="Jospin G."/>
            <person name="Darling A.E."/>
            <person name="Wallis C."/>
            <person name="Davis I.J."/>
            <person name="Harris S."/>
            <person name="Eisen J.A."/>
            <person name="Holcombe L.J."/>
            <person name="O'Flynn C."/>
        </authorList>
    </citation>
    <scope>NUCLEOTIDE SEQUENCE [LARGE SCALE GENOMIC DNA]</scope>
    <source>
        <strain evidence="2 3">OH4621_COT-116</strain>
    </source>
</reference>
<evidence type="ECO:0000256" key="1">
    <source>
        <dbReference type="SAM" id="Phobius"/>
    </source>
</evidence>
<keyword evidence="3" id="KW-1185">Reference proteome</keyword>
<feature type="transmembrane region" description="Helical" evidence="1">
    <location>
        <begin position="71"/>
        <end position="92"/>
    </location>
</feature>
<feature type="transmembrane region" description="Helical" evidence="1">
    <location>
        <begin position="45"/>
        <end position="65"/>
    </location>
</feature>
<sequence length="242" mass="28133">MYWGCIVTSLYASHVFFPGDEWVTFAVILLAMVSVWLLPELLVIWMLVLSTALIVMIMVFGISYIPVPERVFYIFLLPSIGLGTLYLVRLAYRLLTGDELKAAQKKFESYQMTSESGSPMQIGMVRWAHFEQFREINPRESRRVVREVKRRLKAQPNIHDVFVLSNGTFLLFANHNVKTDALTEQLKAFLEKIPFHNRENSNAIQLQIVQEEWECPELESVLFSDLMKHLGRKLETEIITEY</sequence>
<evidence type="ECO:0000313" key="3">
    <source>
        <dbReference type="Proteomes" id="UP000281771"/>
    </source>
</evidence>
<comment type="caution">
    <text evidence="2">The sequence shown here is derived from an EMBL/GenBank/DDBJ whole genome shotgun (WGS) entry which is preliminary data.</text>
</comment>
<evidence type="ECO:0000313" key="2">
    <source>
        <dbReference type="EMBL" id="RRD31631.1"/>
    </source>
</evidence>
<name>A0A3P1VBV4_9STRE</name>
<gene>
    <name evidence="2" type="ORF">EII38_05315</name>
</gene>
<dbReference type="Proteomes" id="UP000281771">
    <property type="component" value="Unassembled WGS sequence"/>
</dbReference>
<keyword evidence="1" id="KW-0472">Membrane</keyword>
<dbReference type="AlphaFoldDB" id="A0A3P1VBV4"/>
<accession>A0A3P1VBV4</accession>
<organism evidence="2 3">
    <name type="scientific">Streptococcus minor</name>
    <dbReference type="NCBI Taxonomy" id="229549"/>
    <lineage>
        <taxon>Bacteria</taxon>
        <taxon>Bacillati</taxon>
        <taxon>Bacillota</taxon>
        <taxon>Bacilli</taxon>
        <taxon>Lactobacillales</taxon>
        <taxon>Streptococcaceae</taxon>
        <taxon>Streptococcus</taxon>
    </lineage>
</organism>
<proteinExistence type="predicted"/>